<proteinExistence type="predicted"/>
<organism evidence="1 2">
    <name type="scientific">Polymorphum gilvum (strain LMG 25793 / CGMCC 1.9160 / SL003B-26A1)</name>
    <dbReference type="NCBI Taxonomy" id="991905"/>
    <lineage>
        <taxon>Bacteria</taxon>
        <taxon>Pseudomonadati</taxon>
        <taxon>Pseudomonadota</taxon>
        <taxon>Alphaproteobacteria</taxon>
        <taxon>Rhodobacterales</taxon>
        <taxon>Paracoccaceae</taxon>
        <taxon>Polymorphum</taxon>
    </lineage>
</organism>
<dbReference type="EMBL" id="CP002568">
    <property type="protein sequence ID" value="ADZ70115.1"/>
    <property type="molecule type" value="Genomic_DNA"/>
</dbReference>
<keyword evidence="2" id="KW-1185">Reference proteome</keyword>
<dbReference type="STRING" id="991905.SL003B_1687"/>
<dbReference type="HOGENOM" id="CLU_2118824_0_0_5"/>
<sequence>MISGRLTMRAAVERNQASGTDAWGNPVAPDFQAIGTLNCFVWSTSSREITDGEKTAMIEDIRALFPLGADIAEDDEIAAVTDRRGTVIVPGRLKVEGPVQHKHSHLEAALKRIG</sequence>
<accession>F2J5N1</accession>
<dbReference type="OrthoDB" id="8450455at2"/>
<dbReference type="PATRIC" id="fig|991905.3.peg.1730"/>
<protein>
    <submittedName>
        <fullName evidence="1">Uncharacterized protein</fullName>
    </submittedName>
</protein>
<dbReference type="AlphaFoldDB" id="F2J5N1"/>
<evidence type="ECO:0000313" key="1">
    <source>
        <dbReference type="EMBL" id="ADZ70115.1"/>
    </source>
</evidence>
<reference evidence="1 2" key="1">
    <citation type="journal article" date="2011" name="J. Bacteriol.">
        <title>Complete genome sequence of Polymorphum gilvum SL003B-26A1T, a crude oil-degrading bacterium from oil-polluted saline soil.</title>
        <authorList>
            <person name="Li S.G."/>
            <person name="Tang Y.Q."/>
            <person name="Nie Y."/>
            <person name="Cai M."/>
            <person name="Wu X.L."/>
        </authorList>
    </citation>
    <scope>NUCLEOTIDE SEQUENCE [LARGE SCALE GENOMIC DNA]</scope>
    <source>
        <strain evidence="2">LMG 25793 / CGMCC 1.9160 / SL003B-26A1</strain>
    </source>
</reference>
<dbReference type="RefSeq" id="WP_013652432.1">
    <property type="nucleotide sequence ID" value="NC_015259.1"/>
</dbReference>
<gene>
    <name evidence="1" type="ordered locus">SL003B_1687</name>
</gene>
<evidence type="ECO:0000313" key="2">
    <source>
        <dbReference type="Proteomes" id="UP000008130"/>
    </source>
</evidence>
<name>F2J5N1_POLGS</name>
<dbReference type="eggNOG" id="ENOG5033Z67">
    <property type="taxonomic scope" value="Bacteria"/>
</dbReference>
<dbReference type="Proteomes" id="UP000008130">
    <property type="component" value="Chromosome"/>
</dbReference>
<dbReference type="KEGG" id="pgv:SL003B_1687"/>